<dbReference type="InterPro" id="IPR024925">
    <property type="entry name" value="Malonyl_CoA-ACP_transAc"/>
</dbReference>
<comment type="catalytic activity">
    <reaction evidence="5">
        <text>holo-[ACP] + malonyl-CoA = malonyl-[ACP] + CoA</text>
        <dbReference type="Rhea" id="RHEA:41792"/>
        <dbReference type="Rhea" id="RHEA-COMP:9623"/>
        <dbReference type="Rhea" id="RHEA-COMP:9685"/>
        <dbReference type="ChEBI" id="CHEBI:57287"/>
        <dbReference type="ChEBI" id="CHEBI:57384"/>
        <dbReference type="ChEBI" id="CHEBI:64479"/>
        <dbReference type="ChEBI" id="CHEBI:78449"/>
        <dbReference type="EC" id="2.3.1.39"/>
    </reaction>
</comment>
<dbReference type="InterPro" id="IPR050858">
    <property type="entry name" value="Mal-CoA-ACP_Trans/PKS_FabD"/>
</dbReference>
<evidence type="ECO:0000313" key="7">
    <source>
        <dbReference type="EMBL" id="VAX18160.1"/>
    </source>
</evidence>
<dbReference type="PANTHER" id="PTHR42681">
    <property type="entry name" value="MALONYL-COA-ACYL CARRIER PROTEIN TRANSACYLASE, MITOCHONDRIAL"/>
    <property type="match status" value="1"/>
</dbReference>
<dbReference type="InterPro" id="IPR016036">
    <property type="entry name" value="Malonyl_transacylase_ACP-bd"/>
</dbReference>
<dbReference type="InterPro" id="IPR016035">
    <property type="entry name" value="Acyl_Trfase/lysoPLipase"/>
</dbReference>
<dbReference type="GO" id="GO:0005829">
    <property type="term" value="C:cytosol"/>
    <property type="evidence" value="ECO:0007669"/>
    <property type="project" value="TreeGrafter"/>
</dbReference>
<dbReference type="GO" id="GO:0004314">
    <property type="term" value="F:[acyl-carrier-protein] S-malonyltransferase activity"/>
    <property type="evidence" value="ECO:0007669"/>
    <property type="project" value="UniProtKB-EC"/>
</dbReference>
<protein>
    <recommendedName>
        <fullName evidence="2">[acyl-carrier-protein] S-malonyltransferase</fullName>
        <ecNumber evidence="2">2.3.1.39</ecNumber>
    </recommendedName>
</protein>
<evidence type="ECO:0000256" key="2">
    <source>
        <dbReference type="ARBA" id="ARBA00013258"/>
    </source>
</evidence>
<organism evidence="7">
    <name type="scientific">hydrothermal vent metagenome</name>
    <dbReference type="NCBI Taxonomy" id="652676"/>
    <lineage>
        <taxon>unclassified sequences</taxon>
        <taxon>metagenomes</taxon>
        <taxon>ecological metagenomes</taxon>
    </lineage>
</organism>
<dbReference type="Pfam" id="PF00698">
    <property type="entry name" value="Acyl_transf_1"/>
    <property type="match status" value="1"/>
</dbReference>
<gene>
    <name evidence="7" type="ORF">MNBD_NITROSPINAE03-703</name>
</gene>
<dbReference type="SUPFAM" id="SSF55048">
    <property type="entry name" value="Probable ACP-binding domain of malonyl-CoA ACP transacylase"/>
    <property type="match status" value="1"/>
</dbReference>
<proteinExistence type="inferred from homology"/>
<dbReference type="EC" id="2.3.1.39" evidence="2"/>
<dbReference type="InterPro" id="IPR001227">
    <property type="entry name" value="Ac_transferase_dom_sf"/>
</dbReference>
<dbReference type="SMART" id="SM00827">
    <property type="entry name" value="PKS_AT"/>
    <property type="match status" value="1"/>
</dbReference>
<keyword evidence="3 7" id="KW-0808">Transferase</keyword>
<evidence type="ECO:0000256" key="1">
    <source>
        <dbReference type="ARBA" id="ARBA00008217"/>
    </source>
</evidence>
<dbReference type="Gene3D" id="3.30.70.250">
    <property type="entry name" value="Malonyl-CoA ACP transacylase, ACP-binding"/>
    <property type="match status" value="1"/>
</dbReference>
<keyword evidence="4 7" id="KW-0012">Acyltransferase</keyword>
<comment type="similarity">
    <text evidence="1">Belongs to the FabD family.</text>
</comment>
<accession>A0A3B1C5M1</accession>
<evidence type="ECO:0000256" key="3">
    <source>
        <dbReference type="ARBA" id="ARBA00022679"/>
    </source>
</evidence>
<evidence type="ECO:0000259" key="6">
    <source>
        <dbReference type="SMART" id="SM00827"/>
    </source>
</evidence>
<name>A0A3B1C5M1_9ZZZZ</name>
<dbReference type="PIRSF" id="PIRSF000446">
    <property type="entry name" value="Mct"/>
    <property type="match status" value="1"/>
</dbReference>
<dbReference type="InterPro" id="IPR014043">
    <property type="entry name" value="Acyl_transferase_dom"/>
</dbReference>
<dbReference type="SUPFAM" id="SSF52151">
    <property type="entry name" value="FabD/lysophospholipase-like"/>
    <property type="match status" value="1"/>
</dbReference>
<feature type="domain" description="Malonyl-CoA:ACP transacylase (MAT)" evidence="6">
    <location>
        <begin position="7"/>
        <end position="300"/>
    </location>
</feature>
<dbReference type="InterPro" id="IPR004410">
    <property type="entry name" value="Malonyl_CoA-ACP_transAc_FabD"/>
</dbReference>
<dbReference type="AlphaFoldDB" id="A0A3B1C5M1"/>
<dbReference type="EMBL" id="UOGB01000101">
    <property type="protein sequence ID" value="VAX18160.1"/>
    <property type="molecule type" value="Genomic_DNA"/>
</dbReference>
<dbReference type="NCBIfam" id="TIGR00128">
    <property type="entry name" value="fabD"/>
    <property type="match status" value="1"/>
</dbReference>
<dbReference type="FunFam" id="3.30.70.250:FF:000001">
    <property type="entry name" value="Malonyl CoA-acyl carrier protein transacylase"/>
    <property type="match status" value="1"/>
</dbReference>
<evidence type="ECO:0000256" key="4">
    <source>
        <dbReference type="ARBA" id="ARBA00023315"/>
    </source>
</evidence>
<reference evidence="7" key="1">
    <citation type="submission" date="2018-06" db="EMBL/GenBank/DDBJ databases">
        <authorList>
            <person name="Zhirakovskaya E."/>
        </authorList>
    </citation>
    <scope>NUCLEOTIDE SEQUENCE</scope>
</reference>
<sequence>MNKIALLFPGQGAQFVGMADSLVSTGPKAVRRVEEANDILGFDLGKLISEGPEQQLQLTANTQPAIALVSIIALEALKERVDINPLAAAGHSLGEFSACWAACAIEFADVIKLVRRRGELMQSAVPVGEGAMAAIIGLDAETVGEICLQAGGMVRPANFNSPEQTVIAGKTGDVSKAMELAKTGGAKKVVALAVSAPFHTPLMAPAQDGLREFMKSITFKDPVFPIIRNVDSGLSKTASDLKDGLIRQVTGCVRWVDSMKKLAEMGTAHALEIGPGRTLGGLMKRIDRSIKVTQSGTAEGIEKTANILSGQI</sequence>
<dbReference type="GO" id="GO:0006633">
    <property type="term" value="P:fatty acid biosynthetic process"/>
    <property type="evidence" value="ECO:0007669"/>
    <property type="project" value="TreeGrafter"/>
</dbReference>
<dbReference type="PANTHER" id="PTHR42681:SF1">
    <property type="entry name" value="MALONYL-COA-ACYL CARRIER PROTEIN TRANSACYLASE, MITOCHONDRIAL"/>
    <property type="match status" value="1"/>
</dbReference>
<dbReference type="Gene3D" id="3.40.366.10">
    <property type="entry name" value="Malonyl-Coenzyme A Acyl Carrier Protein, domain 2"/>
    <property type="match status" value="1"/>
</dbReference>
<evidence type="ECO:0000256" key="5">
    <source>
        <dbReference type="ARBA" id="ARBA00048462"/>
    </source>
</evidence>